<evidence type="ECO:0000256" key="6">
    <source>
        <dbReference type="SAM" id="SignalP"/>
    </source>
</evidence>
<dbReference type="InterPro" id="IPR034163">
    <property type="entry name" value="Aspergillopepsin-like_cat_dom"/>
</dbReference>
<accession>A0A1S7UMU9</accession>
<evidence type="ECO:0000259" key="7">
    <source>
        <dbReference type="PROSITE" id="PS51767"/>
    </source>
</evidence>
<dbReference type="PANTHER" id="PTHR47966:SF2">
    <property type="entry name" value="ASPERGILLOPEPSIN-1-RELATED"/>
    <property type="match status" value="1"/>
</dbReference>
<evidence type="ECO:0000256" key="5">
    <source>
        <dbReference type="PIRSR" id="PIRSR601461-1"/>
    </source>
</evidence>
<dbReference type="PRINTS" id="PR00792">
    <property type="entry name" value="PEPSIN"/>
</dbReference>
<dbReference type="PANTHER" id="PTHR47966">
    <property type="entry name" value="BETA-SITE APP-CLEAVING ENZYME, ISOFORM A-RELATED"/>
    <property type="match status" value="1"/>
</dbReference>
<dbReference type="Gene3D" id="2.40.70.10">
    <property type="entry name" value="Acid Proteases"/>
    <property type="match status" value="2"/>
</dbReference>
<dbReference type="GO" id="GO:0006508">
    <property type="term" value="P:proteolysis"/>
    <property type="evidence" value="ECO:0007669"/>
    <property type="project" value="UniProtKB-KW"/>
</dbReference>
<reference evidence="8" key="1">
    <citation type="submission" date="2016-03" db="EMBL/GenBank/DDBJ databases">
        <title>Draft genome sequence of Rosellinia necatrix.</title>
        <authorList>
            <person name="Kanematsu S."/>
        </authorList>
    </citation>
    <scope>NUCLEOTIDE SEQUENCE [LARGE SCALE GENOMIC DNA]</scope>
    <source>
        <strain evidence="8">W97</strain>
    </source>
</reference>
<evidence type="ECO:0000256" key="4">
    <source>
        <dbReference type="ARBA" id="ARBA00022801"/>
    </source>
</evidence>
<evidence type="ECO:0000256" key="3">
    <source>
        <dbReference type="ARBA" id="ARBA00022750"/>
    </source>
</evidence>
<feature type="signal peptide" evidence="6">
    <location>
        <begin position="1"/>
        <end position="20"/>
    </location>
</feature>
<dbReference type="InterPro" id="IPR021109">
    <property type="entry name" value="Peptidase_aspartic_dom_sf"/>
</dbReference>
<dbReference type="GO" id="GO:0004190">
    <property type="term" value="F:aspartic-type endopeptidase activity"/>
    <property type="evidence" value="ECO:0007669"/>
    <property type="project" value="UniProtKB-KW"/>
</dbReference>
<gene>
    <name evidence="8" type="ORF">SAMD00023353_1102510</name>
</gene>
<keyword evidence="9" id="KW-1185">Reference proteome</keyword>
<feature type="domain" description="Peptidase A1" evidence="7">
    <location>
        <begin position="94"/>
        <end position="406"/>
    </location>
</feature>
<dbReference type="SUPFAM" id="SSF50630">
    <property type="entry name" value="Acid proteases"/>
    <property type="match status" value="1"/>
</dbReference>
<keyword evidence="3" id="KW-0064">Aspartyl protease</keyword>
<dbReference type="FunFam" id="2.40.70.10:FF:000024">
    <property type="entry name" value="Endothiapepsin"/>
    <property type="match status" value="1"/>
</dbReference>
<dbReference type="Proteomes" id="UP000054516">
    <property type="component" value="Unassembled WGS sequence"/>
</dbReference>
<dbReference type="OrthoDB" id="2747330at2759"/>
<dbReference type="InterPro" id="IPR033121">
    <property type="entry name" value="PEPTIDASE_A1"/>
</dbReference>
<dbReference type="EMBL" id="DF977456">
    <property type="protein sequence ID" value="GAP84707.1"/>
    <property type="molecule type" value="Genomic_DNA"/>
</dbReference>
<organism evidence="8">
    <name type="scientific">Rosellinia necatrix</name>
    <name type="common">White root-rot fungus</name>
    <dbReference type="NCBI Taxonomy" id="77044"/>
    <lineage>
        <taxon>Eukaryota</taxon>
        <taxon>Fungi</taxon>
        <taxon>Dikarya</taxon>
        <taxon>Ascomycota</taxon>
        <taxon>Pezizomycotina</taxon>
        <taxon>Sordariomycetes</taxon>
        <taxon>Xylariomycetidae</taxon>
        <taxon>Xylariales</taxon>
        <taxon>Xylariaceae</taxon>
        <taxon>Rosellinia</taxon>
    </lineage>
</organism>
<evidence type="ECO:0000256" key="1">
    <source>
        <dbReference type="ARBA" id="ARBA00007447"/>
    </source>
</evidence>
<dbReference type="Pfam" id="PF00026">
    <property type="entry name" value="Asp"/>
    <property type="match status" value="1"/>
</dbReference>
<keyword evidence="4" id="KW-0378">Hydrolase</keyword>
<feature type="active site" evidence="5">
    <location>
        <position position="296"/>
    </location>
</feature>
<evidence type="ECO:0000313" key="8">
    <source>
        <dbReference type="EMBL" id="GAP84707.1"/>
    </source>
</evidence>
<feature type="active site" evidence="5">
    <location>
        <position position="112"/>
    </location>
</feature>
<dbReference type="STRING" id="77044.A0A1S7UMU9"/>
<dbReference type="CDD" id="cd06097">
    <property type="entry name" value="Aspergillopepsin_like"/>
    <property type="match status" value="1"/>
</dbReference>
<dbReference type="InterPro" id="IPR001461">
    <property type="entry name" value="Aspartic_peptidase_A1"/>
</dbReference>
<keyword evidence="2" id="KW-0645">Protease</keyword>
<evidence type="ECO:0000256" key="2">
    <source>
        <dbReference type="ARBA" id="ARBA00022670"/>
    </source>
</evidence>
<dbReference type="AlphaFoldDB" id="A0A1S7UMU9"/>
<comment type="similarity">
    <text evidence="1">Belongs to the peptidase A1 family.</text>
</comment>
<dbReference type="FunFam" id="2.40.70.10:FF:000026">
    <property type="entry name" value="Endothiapepsin"/>
    <property type="match status" value="1"/>
</dbReference>
<dbReference type="PROSITE" id="PS51767">
    <property type="entry name" value="PEPTIDASE_A1"/>
    <property type="match status" value="1"/>
</dbReference>
<evidence type="ECO:0000313" key="9">
    <source>
        <dbReference type="Proteomes" id="UP000054516"/>
    </source>
</evidence>
<proteinExistence type="inferred from homology"/>
<protein>
    <submittedName>
        <fullName evidence="8">Putative secreted aspartic proteinase</fullName>
    </submittedName>
</protein>
<feature type="chain" id="PRO_5012390806" evidence="6">
    <location>
        <begin position="21"/>
        <end position="410"/>
    </location>
</feature>
<dbReference type="OMA" id="DEEYIGN"/>
<sequence>MVPHPTIIALTAALAGLASSTPLQPKIGSFSVSQVANIKFKPHGPSQLAKTFSKYGVSLPEGLARNMASLDAARLLRRSSGNVTTTPEQFDIEYLTPVQIGTPPQTLNLDVDSGSSDLWVFSTETAPGSVKGQALYNPKKSSTAKKVDGATWMIHYGDGSASDGTVYHDTVSVGGVTVKGQAVESAAHVSTQFTRDINTDGLLGLAFSSINTVQPTQELTWFDNAAKSLDAAVWTADLQYHKPGTYSFGAIDDSKYTGDIKYVKANSSDGFWMFEMSGYGIGNGTFKASTFHGIADTGTTLALLPAKIVKAYYATVTGARVDTSQGGFIFPCKSRLPDFVLGVGRAKIRIPGRYINYSPAEGSGKLCFGGIQSDEGIGFSIIGDIALKAAFVVFDATSDKPRLGWANKKV</sequence>
<name>A0A1S7UMU9_ROSNE</name>
<keyword evidence="6" id="KW-0732">Signal</keyword>